<protein>
    <submittedName>
        <fullName evidence="4">Porin family protein</fullName>
    </submittedName>
</protein>
<comment type="caution">
    <text evidence="4">The sequence shown here is derived from an EMBL/GenBank/DDBJ whole genome shotgun (WGS) entry which is preliminary data.</text>
</comment>
<dbReference type="EMBL" id="VBOZ01000010">
    <property type="protein sequence ID" value="TMQ65894.1"/>
    <property type="molecule type" value="Genomic_DNA"/>
</dbReference>
<dbReference type="Gene3D" id="2.40.160.20">
    <property type="match status" value="1"/>
</dbReference>
<organism evidence="4 5">
    <name type="scientific">Eiseniibacteriota bacterium</name>
    <dbReference type="NCBI Taxonomy" id="2212470"/>
    <lineage>
        <taxon>Bacteria</taxon>
        <taxon>Candidatus Eiseniibacteriota</taxon>
    </lineage>
</organism>
<gene>
    <name evidence="4" type="ORF">E6K79_03230</name>
</gene>
<dbReference type="Proteomes" id="UP000317691">
    <property type="component" value="Unassembled WGS sequence"/>
</dbReference>
<dbReference type="InterPro" id="IPR027385">
    <property type="entry name" value="Beta-barrel_OMP"/>
</dbReference>
<feature type="signal peptide" evidence="2">
    <location>
        <begin position="1"/>
        <end position="35"/>
    </location>
</feature>
<reference evidence="4 5" key="1">
    <citation type="journal article" date="2019" name="Nat. Microbiol.">
        <title>Mediterranean grassland soil C-N compound turnover is dependent on rainfall and depth, and is mediated by genomically divergent microorganisms.</title>
        <authorList>
            <person name="Diamond S."/>
            <person name="Andeer P.F."/>
            <person name="Li Z."/>
            <person name="Crits-Christoph A."/>
            <person name="Burstein D."/>
            <person name="Anantharaman K."/>
            <person name="Lane K.R."/>
            <person name="Thomas B.C."/>
            <person name="Pan C."/>
            <person name="Northen T.R."/>
            <person name="Banfield J.F."/>
        </authorList>
    </citation>
    <scope>NUCLEOTIDE SEQUENCE [LARGE SCALE GENOMIC DNA]</scope>
    <source>
        <strain evidence="4">WS_9</strain>
    </source>
</reference>
<feature type="chain" id="PRO_5021699140" evidence="2">
    <location>
        <begin position="36"/>
        <end position="204"/>
    </location>
</feature>
<evidence type="ECO:0000256" key="1">
    <source>
        <dbReference type="ARBA" id="ARBA00022729"/>
    </source>
</evidence>
<proteinExistence type="predicted"/>
<dbReference type="InterPro" id="IPR011250">
    <property type="entry name" value="OMP/PagP_B-barrel"/>
</dbReference>
<feature type="domain" description="Outer membrane protein beta-barrel" evidence="3">
    <location>
        <begin position="22"/>
        <end position="189"/>
    </location>
</feature>
<dbReference type="AlphaFoldDB" id="A0A538TQJ1"/>
<accession>A0A538TQJ1</accession>
<evidence type="ECO:0000256" key="2">
    <source>
        <dbReference type="SAM" id="SignalP"/>
    </source>
</evidence>
<dbReference type="SUPFAM" id="SSF56925">
    <property type="entry name" value="OMPA-like"/>
    <property type="match status" value="1"/>
</dbReference>
<evidence type="ECO:0000313" key="5">
    <source>
        <dbReference type="Proteomes" id="UP000317691"/>
    </source>
</evidence>
<sequence length="204" mass="21407">MQIGRNEAMRPRTTLLLFVALASLAVAGAPREAHAARRPMPSWDGRAVLRLHGGASFPMGNFGSSYQTGFSGGGSIGYGVSEQVLISWGVAYHHFGHEQLSNVDANITPYTISVDYKIPVRSGIRPWVSGGIGLYHVAQSVDLGGGTTASVSENNFGLHFGAGIGAPVGAKTMIGTGLKFHYVGGDNFIDTPFITYQVGVAAVL</sequence>
<evidence type="ECO:0000313" key="4">
    <source>
        <dbReference type="EMBL" id="TMQ65894.1"/>
    </source>
</evidence>
<dbReference type="Pfam" id="PF13505">
    <property type="entry name" value="OMP_b-brl"/>
    <property type="match status" value="1"/>
</dbReference>
<keyword evidence="1 2" id="KW-0732">Signal</keyword>
<name>A0A538TQJ1_UNCEI</name>
<evidence type="ECO:0000259" key="3">
    <source>
        <dbReference type="Pfam" id="PF13505"/>
    </source>
</evidence>